<evidence type="ECO:0000313" key="4">
    <source>
        <dbReference type="Proteomes" id="UP000006377"/>
    </source>
</evidence>
<keyword evidence="3" id="KW-0808">Transferase</keyword>
<dbReference type="Proteomes" id="UP000006377">
    <property type="component" value="Chromosome"/>
</dbReference>
<dbReference type="STRING" id="402881.Plav_1917"/>
<dbReference type="InterPro" id="IPR029044">
    <property type="entry name" value="Nucleotide-diphossugar_trans"/>
</dbReference>
<dbReference type="CDD" id="cd00761">
    <property type="entry name" value="Glyco_tranf_GTA_type"/>
    <property type="match status" value="1"/>
</dbReference>
<protein>
    <submittedName>
        <fullName evidence="3">Glycosyl transferase family 2</fullName>
    </submittedName>
</protein>
<evidence type="ECO:0000256" key="1">
    <source>
        <dbReference type="SAM" id="Phobius"/>
    </source>
</evidence>
<dbReference type="eggNOG" id="COG1216">
    <property type="taxonomic scope" value="Bacteria"/>
</dbReference>
<dbReference type="PANTHER" id="PTHR43685:SF2">
    <property type="entry name" value="GLYCOSYLTRANSFERASE 2-LIKE DOMAIN-CONTAINING PROTEIN"/>
    <property type="match status" value="1"/>
</dbReference>
<keyword evidence="1" id="KW-0812">Transmembrane</keyword>
<dbReference type="OrthoDB" id="7265025at2"/>
<dbReference type="InterPro" id="IPR001173">
    <property type="entry name" value="Glyco_trans_2-like"/>
</dbReference>
<dbReference type="SUPFAM" id="SSF53448">
    <property type="entry name" value="Nucleotide-diphospho-sugar transferases"/>
    <property type="match status" value="1"/>
</dbReference>
<dbReference type="EMBL" id="CP000774">
    <property type="protein sequence ID" value="ABS63532.1"/>
    <property type="molecule type" value="Genomic_DNA"/>
</dbReference>
<dbReference type="RefSeq" id="WP_012110828.1">
    <property type="nucleotide sequence ID" value="NC_009719.1"/>
</dbReference>
<keyword evidence="1" id="KW-0472">Membrane</keyword>
<dbReference type="GO" id="GO:0016740">
    <property type="term" value="F:transferase activity"/>
    <property type="evidence" value="ECO:0007669"/>
    <property type="project" value="UniProtKB-KW"/>
</dbReference>
<dbReference type="KEGG" id="pla:Plav_1917"/>
<name>A7HUE9_PARL1</name>
<dbReference type="PANTHER" id="PTHR43685">
    <property type="entry name" value="GLYCOSYLTRANSFERASE"/>
    <property type="match status" value="1"/>
</dbReference>
<dbReference type="Pfam" id="PF00535">
    <property type="entry name" value="Glycos_transf_2"/>
    <property type="match status" value="1"/>
</dbReference>
<feature type="transmembrane region" description="Helical" evidence="1">
    <location>
        <begin position="284"/>
        <end position="301"/>
    </location>
</feature>
<dbReference type="HOGENOM" id="CLU_025996_0_0_5"/>
<dbReference type="InterPro" id="IPR050834">
    <property type="entry name" value="Glycosyltransf_2"/>
</dbReference>
<accession>A7HUE9</accession>
<proteinExistence type="predicted"/>
<evidence type="ECO:0000313" key="3">
    <source>
        <dbReference type="EMBL" id="ABS63532.1"/>
    </source>
</evidence>
<gene>
    <name evidence="3" type="ordered locus">Plav_1917</name>
</gene>
<sequence length="317" mass="35460">MAITVIMTCHNEEQFIEQAIRSVVDQTAYSEIAEIIVVNDGSSDGSQALLEQLSDEIDKLRIIPADGIGLPGARNLALKEARGDLIALLDGDDYWTPGKTAAQLAVLAKAPTVGLVYSDFYDFTLPDASDARLVLVRAYQASNDKLLEEYFIHDAPVIPSTAIIRRAVFDDVGPFDAEIRLGEDTEMFLRIAENWRFQHVPGGFLYKRRHGKNLTARLGGLLPVAIRLTERFTARNPRLKPLAAKRMARRYAATANDCAKHGERNEALGYLWQAFQSDPPYWRIYAYLAISLLPAWIGPALRQSFWTVRRAIRGRTA</sequence>
<dbReference type="AlphaFoldDB" id="A7HUE9"/>
<feature type="domain" description="Glycosyltransferase 2-like" evidence="2">
    <location>
        <begin position="4"/>
        <end position="172"/>
    </location>
</feature>
<keyword evidence="1" id="KW-1133">Transmembrane helix</keyword>
<organism evidence="3 4">
    <name type="scientific">Parvibaculum lavamentivorans (strain DS-1 / DSM 13023 / NCIMB 13966)</name>
    <dbReference type="NCBI Taxonomy" id="402881"/>
    <lineage>
        <taxon>Bacteria</taxon>
        <taxon>Pseudomonadati</taxon>
        <taxon>Pseudomonadota</taxon>
        <taxon>Alphaproteobacteria</taxon>
        <taxon>Hyphomicrobiales</taxon>
        <taxon>Parvibaculaceae</taxon>
        <taxon>Parvibaculum</taxon>
    </lineage>
</organism>
<dbReference type="CAZy" id="GT2">
    <property type="family name" value="Glycosyltransferase Family 2"/>
</dbReference>
<keyword evidence="4" id="KW-1185">Reference proteome</keyword>
<reference evidence="3 4" key="1">
    <citation type="journal article" date="2011" name="Stand. Genomic Sci.">
        <title>Complete genome sequence of Parvibaculum lavamentivorans type strain (DS-1(T)).</title>
        <authorList>
            <person name="Schleheck D."/>
            <person name="Weiss M."/>
            <person name="Pitluck S."/>
            <person name="Bruce D."/>
            <person name="Land M.L."/>
            <person name="Han S."/>
            <person name="Saunders E."/>
            <person name="Tapia R."/>
            <person name="Detter C."/>
            <person name="Brettin T."/>
            <person name="Han J."/>
            <person name="Woyke T."/>
            <person name="Goodwin L."/>
            <person name="Pennacchio L."/>
            <person name="Nolan M."/>
            <person name="Cook A.M."/>
            <person name="Kjelleberg S."/>
            <person name="Thomas T."/>
        </authorList>
    </citation>
    <scope>NUCLEOTIDE SEQUENCE [LARGE SCALE GENOMIC DNA]</scope>
    <source>
        <strain evidence="4">DS-1 / DSM 13023 / NCIMB 13966</strain>
    </source>
</reference>
<evidence type="ECO:0000259" key="2">
    <source>
        <dbReference type="Pfam" id="PF00535"/>
    </source>
</evidence>
<dbReference type="Gene3D" id="3.90.550.10">
    <property type="entry name" value="Spore Coat Polysaccharide Biosynthesis Protein SpsA, Chain A"/>
    <property type="match status" value="1"/>
</dbReference>